<dbReference type="Proteomes" id="UP000019443">
    <property type="component" value="Chromosome"/>
</dbReference>
<dbReference type="InterPro" id="IPR053202">
    <property type="entry name" value="EGF_Rcpt_Signaling_Reg"/>
</dbReference>
<keyword evidence="2" id="KW-0808">Transferase</keyword>
<dbReference type="GO" id="GO:0005886">
    <property type="term" value="C:plasma membrane"/>
    <property type="evidence" value="ECO:0007669"/>
    <property type="project" value="TreeGrafter"/>
</dbReference>
<dbReference type="HOGENOM" id="CLU_780474_0_0_5"/>
<dbReference type="KEGG" id="rhl:LPU83_2027"/>
<proteinExistence type="predicted"/>
<dbReference type="eggNOG" id="COG1196">
    <property type="taxonomic scope" value="Bacteria"/>
</dbReference>
<sequence length="355" mass="40324">MKYSAQMAGCQKGIIDVLSYAQLSEDVFLHRCFSGKDRGFYIDIGASHPVHCNSTYHFYQRGWSGINVEPTPYRFGELVRARPRDINIMAAVGRKDGKASFNLSLNADHLSSLHQQSADIIGSHRASVHRLNVDLISLATLCEQHAPEEIDFLKIDVEGAEAEVIAGANWSKWRPAVLLIEAVDASDHSPTWVAWEDDLLNADYISVFFDGVNKWYVARERSDLCVHFQTPINPFDGATVFHSFGHPLHDNRHPDHAWSINFAKRLFNAASTETDERLYQVMTWDLLEEERNRSASREGINLAFNRVLNRGPGDADVKHWEGRNDLTLGMLYSELLRGEEFRMKRSRISTGSIHR</sequence>
<organism evidence="2 3">
    <name type="scientific">Rhizobium favelukesii</name>
    <dbReference type="NCBI Taxonomy" id="348824"/>
    <lineage>
        <taxon>Bacteria</taxon>
        <taxon>Pseudomonadati</taxon>
        <taxon>Pseudomonadota</taxon>
        <taxon>Alphaproteobacteria</taxon>
        <taxon>Hyphomicrobiales</taxon>
        <taxon>Rhizobiaceae</taxon>
        <taxon>Rhizobium/Agrobacterium group</taxon>
        <taxon>Rhizobium</taxon>
    </lineage>
</organism>
<protein>
    <submittedName>
        <fullName evidence="2">FkbM family methyltransferase</fullName>
    </submittedName>
</protein>
<keyword evidence="3" id="KW-1185">Reference proteome</keyword>
<dbReference type="PANTHER" id="PTHR34009">
    <property type="entry name" value="PROTEIN STAR"/>
    <property type="match status" value="1"/>
</dbReference>
<dbReference type="SUPFAM" id="SSF53335">
    <property type="entry name" value="S-adenosyl-L-methionine-dependent methyltransferases"/>
    <property type="match status" value="1"/>
</dbReference>
<dbReference type="PATRIC" id="fig|348824.6.peg.2187"/>
<dbReference type="NCBIfam" id="TIGR01444">
    <property type="entry name" value="fkbM_fam"/>
    <property type="match status" value="1"/>
</dbReference>
<dbReference type="Gene3D" id="3.40.50.150">
    <property type="entry name" value="Vaccinia Virus protein VP39"/>
    <property type="match status" value="1"/>
</dbReference>
<dbReference type="GO" id="GO:0008168">
    <property type="term" value="F:methyltransferase activity"/>
    <property type="evidence" value="ECO:0007669"/>
    <property type="project" value="UniProtKB-KW"/>
</dbReference>
<dbReference type="Pfam" id="PF05050">
    <property type="entry name" value="Methyltransf_21"/>
    <property type="match status" value="1"/>
</dbReference>
<dbReference type="AlphaFoldDB" id="W6R9T6"/>
<reference evidence="2" key="1">
    <citation type="submission" date="2013-11" db="EMBL/GenBank/DDBJ databases">
        <title>Draft genome sequence of the broad-host-range Rhizobium sp. LPU83 strain, a member of the low-genetic diversity Oregon-like Rhizobium sp. group.</title>
        <authorList>
            <person name="Wibberg D."/>
            <person name="Puehler A."/>
            <person name="Schlueter A."/>
        </authorList>
    </citation>
    <scope>NUCLEOTIDE SEQUENCE [LARGE SCALE GENOMIC DNA]</scope>
    <source>
        <strain evidence="2">LPU83</strain>
    </source>
</reference>
<dbReference type="GO" id="GO:0006888">
    <property type="term" value="P:endoplasmic reticulum to Golgi vesicle-mediated transport"/>
    <property type="evidence" value="ECO:0007669"/>
    <property type="project" value="TreeGrafter"/>
</dbReference>
<evidence type="ECO:0000259" key="1">
    <source>
        <dbReference type="Pfam" id="PF05050"/>
    </source>
</evidence>
<dbReference type="PANTHER" id="PTHR34009:SF2">
    <property type="entry name" value="PROTEIN STAR"/>
    <property type="match status" value="1"/>
</dbReference>
<keyword evidence="2" id="KW-0489">Methyltransferase</keyword>
<gene>
    <name evidence="2" type="ORF">LPU83_2027</name>
</gene>
<evidence type="ECO:0000313" key="2">
    <source>
        <dbReference type="EMBL" id="CDM57684.1"/>
    </source>
</evidence>
<evidence type="ECO:0000313" key="3">
    <source>
        <dbReference type="Proteomes" id="UP000019443"/>
    </source>
</evidence>
<name>W6R9T6_9HYPH</name>
<accession>W6R9T6</accession>
<feature type="domain" description="Methyltransferase FkbM" evidence="1">
    <location>
        <begin position="43"/>
        <end position="182"/>
    </location>
</feature>
<dbReference type="GO" id="GO:0016197">
    <property type="term" value="P:endosomal transport"/>
    <property type="evidence" value="ECO:0007669"/>
    <property type="project" value="TreeGrafter"/>
</dbReference>
<dbReference type="InterPro" id="IPR029063">
    <property type="entry name" value="SAM-dependent_MTases_sf"/>
</dbReference>
<dbReference type="EMBL" id="HG916852">
    <property type="protein sequence ID" value="CDM57684.1"/>
    <property type="molecule type" value="Genomic_DNA"/>
</dbReference>
<dbReference type="InterPro" id="IPR006342">
    <property type="entry name" value="FkbM_mtfrase"/>
</dbReference>
<dbReference type="GO" id="GO:0032259">
    <property type="term" value="P:methylation"/>
    <property type="evidence" value="ECO:0007669"/>
    <property type="project" value="UniProtKB-KW"/>
</dbReference>
<dbReference type="GO" id="GO:0005737">
    <property type="term" value="C:cytoplasm"/>
    <property type="evidence" value="ECO:0007669"/>
    <property type="project" value="GOC"/>
</dbReference>